<feature type="transmembrane region" description="Helical" evidence="8">
    <location>
        <begin position="80"/>
        <end position="102"/>
    </location>
</feature>
<proteinExistence type="inferred from homology"/>
<evidence type="ECO:0000256" key="2">
    <source>
        <dbReference type="ARBA" id="ARBA00005179"/>
    </source>
</evidence>
<evidence type="ECO:0000256" key="8">
    <source>
        <dbReference type="SAM" id="Phobius"/>
    </source>
</evidence>
<feature type="transmembrane region" description="Helical" evidence="8">
    <location>
        <begin position="130"/>
        <end position="154"/>
    </location>
</feature>
<evidence type="ECO:0000313" key="12">
    <source>
        <dbReference type="Proteomes" id="UP000030653"/>
    </source>
</evidence>
<dbReference type="GO" id="GO:0006629">
    <property type="term" value="P:lipid metabolic process"/>
    <property type="evidence" value="ECO:0007669"/>
    <property type="project" value="InterPro"/>
</dbReference>
<dbReference type="STRING" id="1858805.M5G947"/>
<dbReference type="Proteomes" id="UP000030653">
    <property type="component" value="Unassembled WGS sequence"/>
</dbReference>
<feature type="transmembrane region" description="Helical" evidence="8">
    <location>
        <begin position="214"/>
        <end position="233"/>
    </location>
</feature>
<evidence type="ECO:0000256" key="7">
    <source>
        <dbReference type="ARBA" id="ARBA00023136"/>
    </source>
</evidence>
<dbReference type="GO" id="GO:0016020">
    <property type="term" value="C:membrane"/>
    <property type="evidence" value="ECO:0007669"/>
    <property type="project" value="UniProtKB-SubCell"/>
</dbReference>
<evidence type="ECO:0000313" key="11">
    <source>
        <dbReference type="EMBL" id="EJU05269.1"/>
    </source>
</evidence>
<dbReference type="AlphaFoldDB" id="M5G947"/>
<comment type="subcellular location">
    <subcellularLocation>
        <location evidence="1">Membrane</location>
        <topology evidence="1">Multi-pass membrane protein</topology>
    </subcellularLocation>
</comment>
<dbReference type="EMBL" id="JH795856">
    <property type="protein sequence ID" value="EJU05269.1"/>
    <property type="molecule type" value="Genomic_DNA"/>
</dbReference>
<keyword evidence="5 8" id="KW-0812">Transmembrane</keyword>
<reference evidence="11 12" key="1">
    <citation type="journal article" date="2012" name="Science">
        <title>The Paleozoic origin of enzymatic lignin decomposition reconstructed from 31 fungal genomes.</title>
        <authorList>
            <person name="Floudas D."/>
            <person name="Binder M."/>
            <person name="Riley R."/>
            <person name="Barry K."/>
            <person name="Blanchette R.A."/>
            <person name="Henrissat B."/>
            <person name="Martinez A.T."/>
            <person name="Otillar R."/>
            <person name="Spatafora J.W."/>
            <person name="Yadav J.S."/>
            <person name="Aerts A."/>
            <person name="Benoit I."/>
            <person name="Boyd A."/>
            <person name="Carlson A."/>
            <person name="Copeland A."/>
            <person name="Coutinho P.M."/>
            <person name="de Vries R.P."/>
            <person name="Ferreira P."/>
            <person name="Findley K."/>
            <person name="Foster B."/>
            <person name="Gaskell J."/>
            <person name="Glotzer D."/>
            <person name="Gorecki P."/>
            <person name="Heitman J."/>
            <person name="Hesse C."/>
            <person name="Hori C."/>
            <person name="Igarashi K."/>
            <person name="Jurgens J.A."/>
            <person name="Kallen N."/>
            <person name="Kersten P."/>
            <person name="Kohler A."/>
            <person name="Kuees U."/>
            <person name="Kumar T.K.A."/>
            <person name="Kuo A."/>
            <person name="LaButti K."/>
            <person name="Larrondo L.F."/>
            <person name="Lindquist E."/>
            <person name="Ling A."/>
            <person name="Lombard V."/>
            <person name="Lucas S."/>
            <person name="Lundell T."/>
            <person name="Martin R."/>
            <person name="McLaughlin D.J."/>
            <person name="Morgenstern I."/>
            <person name="Morin E."/>
            <person name="Murat C."/>
            <person name="Nagy L.G."/>
            <person name="Nolan M."/>
            <person name="Ohm R.A."/>
            <person name="Patyshakuliyeva A."/>
            <person name="Rokas A."/>
            <person name="Ruiz-Duenas F.J."/>
            <person name="Sabat G."/>
            <person name="Salamov A."/>
            <person name="Samejima M."/>
            <person name="Schmutz J."/>
            <person name="Slot J.C."/>
            <person name="St John F."/>
            <person name="Stenlid J."/>
            <person name="Sun H."/>
            <person name="Sun S."/>
            <person name="Syed K."/>
            <person name="Tsang A."/>
            <person name="Wiebenga A."/>
            <person name="Young D."/>
            <person name="Pisabarro A."/>
            <person name="Eastwood D.C."/>
            <person name="Martin F."/>
            <person name="Cullen D."/>
            <person name="Grigoriev I.V."/>
            <person name="Hibbett D.S."/>
        </authorList>
    </citation>
    <scope>NUCLEOTIDE SEQUENCE [LARGE SCALE GENOMIC DNA]</scope>
    <source>
        <strain evidence="11 12">DJM-731 SS1</strain>
    </source>
</reference>
<evidence type="ECO:0000259" key="10">
    <source>
        <dbReference type="Pfam" id="PF13813"/>
    </source>
</evidence>
<comment type="similarity">
    <text evidence="3">Belongs to the wax synthase family.</text>
</comment>
<gene>
    <name evidence="11" type="ORF">DACRYDRAFT_61705</name>
</gene>
<dbReference type="InterPro" id="IPR032805">
    <property type="entry name" value="Wax_synthase_dom"/>
</dbReference>
<keyword evidence="9" id="KW-0732">Signal</keyword>
<protein>
    <recommendedName>
        <fullName evidence="10">Wax synthase domain-containing protein</fullName>
    </recommendedName>
</protein>
<dbReference type="Pfam" id="PF13813">
    <property type="entry name" value="MBOAT_2"/>
    <property type="match status" value="1"/>
</dbReference>
<evidence type="ECO:0000256" key="9">
    <source>
        <dbReference type="SAM" id="SignalP"/>
    </source>
</evidence>
<dbReference type="GO" id="GO:0008374">
    <property type="term" value="F:O-acyltransferase activity"/>
    <property type="evidence" value="ECO:0007669"/>
    <property type="project" value="InterPro"/>
</dbReference>
<sequence>MYNAHTLATAALLASDLLVLHDPASDFSNKDGKFFALPGLSWTNIKWALDLSMNLRGIGWNFEAKHLWTSMGKNESRLRFTLRQLLGMAGCLLVMDLAQTLYRNRSACYTGGSVYQDGMAWQVVYNLAEWINMGGAMLLMHALAAAVTVPLFIYKQEDWPDMFGRIRDGYTVRKFWGRTWHQLHRHFLTAHAKFFAQDVLGLTRGKKLTTYVELLIVFFISGIVHASGAYAFLRTWSGAFDSILFFTLQAVCIACEDHVIIIGKRLGLKDTMWTRLIGYAWVVTWITLSNPIRAESLVHGGLWDQSDQPQLGLVQGVIEKSGVVTFPQRRILHAE</sequence>
<accession>M5G947</accession>
<evidence type="ECO:0000256" key="3">
    <source>
        <dbReference type="ARBA" id="ARBA00007282"/>
    </source>
</evidence>
<keyword evidence="12" id="KW-1185">Reference proteome</keyword>
<feature type="signal peptide" evidence="9">
    <location>
        <begin position="1"/>
        <end position="21"/>
    </location>
</feature>
<keyword evidence="4" id="KW-0808">Transferase</keyword>
<evidence type="ECO:0000256" key="1">
    <source>
        <dbReference type="ARBA" id="ARBA00004141"/>
    </source>
</evidence>
<dbReference type="RefSeq" id="XP_040632163.1">
    <property type="nucleotide sequence ID" value="XM_040775679.1"/>
</dbReference>
<name>M5G947_DACPD</name>
<feature type="domain" description="Wax synthase" evidence="10">
    <location>
        <begin position="159"/>
        <end position="247"/>
    </location>
</feature>
<dbReference type="InterPro" id="IPR044851">
    <property type="entry name" value="Wax_synthase"/>
</dbReference>
<dbReference type="HOGENOM" id="CLU_032731_1_0_1"/>
<feature type="chain" id="PRO_5004067572" description="Wax synthase domain-containing protein" evidence="9">
    <location>
        <begin position="22"/>
        <end position="335"/>
    </location>
</feature>
<comment type="pathway">
    <text evidence="2">Secondary metabolite biosynthesis.</text>
</comment>
<evidence type="ECO:0000256" key="5">
    <source>
        <dbReference type="ARBA" id="ARBA00022692"/>
    </source>
</evidence>
<evidence type="ECO:0000256" key="4">
    <source>
        <dbReference type="ARBA" id="ARBA00022679"/>
    </source>
</evidence>
<dbReference type="OMA" id="GIGWNWR"/>
<evidence type="ECO:0000256" key="6">
    <source>
        <dbReference type="ARBA" id="ARBA00022989"/>
    </source>
</evidence>
<feature type="transmembrane region" description="Helical" evidence="8">
    <location>
        <begin position="239"/>
        <end position="262"/>
    </location>
</feature>
<dbReference type="PANTHER" id="PTHR31595:SF57">
    <property type="entry name" value="OS04G0481900 PROTEIN"/>
    <property type="match status" value="1"/>
</dbReference>
<dbReference type="PANTHER" id="PTHR31595">
    <property type="entry name" value="LONG-CHAIN-ALCOHOL O-FATTY-ACYLTRANSFERASE 3-RELATED"/>
    <property type="match status" value="1"/>
</dbReference>
<keyword evidence="7 8" id="KW-0472">Membrane</keyword>
<dbReference type="OrthoDB" id="1077582at2759"/>
<organism evidence="11 12">
    <name type="scientific">Dacryopinax primogenitus (strain DJM 731)</name>
    <name type="common">Brown rot fungus</name>
    <dbReference type="NCBI Taxonomy" id="1858805"/>
    <lineage>
        <taxon>Eukaryota</taxon>
        <taxon>Fungi</taxon>
        <taxon>Dikarya</taxon>
        <taxon>Basidiomycota</taxon>
        <taxon>Agaricomycotina</taxon>
        <taxon>Dacrymycetes</taxon>
        <taxon>Dacrymycetales</taxon>
        <taxon>Dacrymycetaceae</taxon>
        <taxon>Dacryopinax</taxon>
    </lineage>
</organism>
<dbReference type="GeneID" id="63690741"/>
<keyword evidence="6 8" id="KW-1133">Transmembrane helix</keyword>